<dbReference type="Pfam" id="PF13561">
    <property type="entry name" value="adh_short_C2"/>
    <property type="match status" value="1"/>
</dbReference>
<gene>
    <name evidence="3" type="ORF">GCM10023225_16490</name>
</gene>
<comment type="similarity">
    <text evidence="1">Belongs to the short-chain dehydrogenases/reductases (SDR) family.</text>
</comment>
<keyword evidence="4" id="KW-1185">Reference proteome</keyword>
<evidence type="ECO:0000256" key="2">
    <source>
        <dbReference type="SAM" id="MobiDB-lite"/>
    </source>
</evidence>
<dbReference type="NCBIfam" id="NF009384">
    <property type="entry name" value="PRK12743.1"/>
    <property type="match status" value="1"/>
</dbReference>
<protein>
    <submittedName>
        <fullName evidence="3">SDR family oxidoreductase</fullName>
    </submittedName>
</protein>
<dbReference type="EMBL" id="BAABIL010000214">
    <property type="protein sequence ID" value="GAA4976161.1"/>
    <property type="molecule type" value="Genomic_DNA"/>
</dbReference>
<evidence type="ECO:0000313" key="4">
    <source>
        <dbReference type="Proteomes" id="UP001501195"/>
    </source>
</evidence>
<dbReference type="PANTHER" id="PTHR42879">
    <property type="entry name" value="3-OXOACYL-(ACYL-CARRIER-PROTEIN) REDUCTASE"/>
    <property type="match status" value="1"/>
</dbReference>
<dbReference type="InterPro" id="IPR002347">
    <property type="entry name" value="SDR_fam"/>
</dbReference>
<name>A0ABP9HQB2_9ACTN</name>
<organism evidence="3 4">
    <name type="scientific">Kineococcus glutinatus</name>
    <dbReference type="NCBI Taxonomy" id="1070872"/>
    <lineage>
        <taxon>Bacteria</taxon>
        <taxon>Bacillati</taxon>
        <taxon>Actinomycetota</taxon>
        <taxon>Actinomycetes</taxon>
        <taxon>Kineosporiales</taxon>
        <taxon>Kineosporiaceae</taxon>
        <taxon>Kineococcus</taxon>
    </lineage>
</organism>
<dbReference type="PANTHER" id="PTHR42879:SF2">
    <property type="entry name" value="3-OXOACYL-[ACYL-CARRIER-PROTEIN] REDUCTASE FABG"/>
    <property type="match status" value="1"/>
</dbReference>
<dbReference type="PRINTS" id="PR00080">
    <property type="entry name" value="SDRFAMILY"/>
</dbReference>
<dbReference type="SUPFAM" id="SSF51735">
    <property type="entry name" value="NAD(P)-binding Rossmann-fold domains"/>
    <property type="match status" value="1"/>
</dbReference>
<proteinExistence type="inferred from homology"/>
<feature type="region of interest" description="Disordered" evidence="2">
    <location>
        <begin position="1"/>
        <end position="26"/>
    </location>
</feature>
<dbReference type="InterPro" id="IPR050259">
    <property type="entry name" value="SDR"/>
</dbReference>
<dbReference type="PROSITE" id="PS00061">
    <property type="entry name" value="ADH_SHORT"/>
    <property type="match status" value="1"/>
</dbReference>
<dbReference type="PRINTS" id="PR00081">
    <property type="entry name" value="GDHRDH"/>
</dbReference>
<reference evidence="4" key="1">
    <citation type="journal article" date="2019" name="Int. J. Syst. Evol. Microbiol.">
        <title>The Global Catalogue of Microorganisms (GCM) 10K type strain sequencing project: providing services to taxonomists for standard genome sequencing and annotation.</title>
        <authorList>
            <consortium name="The Broad Institute Genomics Platform"/>
            <consortium name="The Broad Institute Genome Sequencing Center for Infectious Disease"/>
            <person name="Wu L."/>
            <person name="Ma J."/>
        </authorList>
    </citation>
    <scope>NUCLEOTIDE SEQUENCE [LARGE SCALE GENOMIC DNA]</scope>
    <source>
        <strain evidence="4">JCM 18126</strain>
    </source>
</reference>
<dbReference type="InterPro" id="IPR020904">
    <property type="entry name" value="Sc_DH/Rdtase_CS"/>
</dbReference>
<dbReference type="Proteomes" id="UP001501195">
    <property type="component" value="Unassembled WGS sequence"/>
</dbReference>
<accession>A0ABP9HQB2</accession>
<dbReference type="Gene3D" id="3.40.50.720">
    <property type="entry name" value="NAD(P)-binding Rossmann-like Domain"/>
    <property type="match status" value="1"/>
</dbReference>
<evidence type="ECO:0000313" key="3">
    <source>
        <dbReference type="EMBL" id="GAA4976161.1"/>
    </source>
</evidence>
<sequence length="285" mass="29411">MAAPADGHGAGMSVDPTAPSTPRRPRTAIVTGSESGIGRATAVALAELGCDVGVTWYRDEAAGERTAEEVRALGRRAEVRHLDLTRLPGAADVVDDLAEALGGVDVLVNDAGTGVSTPLLEMSYDDWREVLATDLDGAFLCLQRAARRMVAAGRGGRIVNITSVHEHQPRVGSSAYCAAKGGLGLLTRTAAIELAEHGITVNAVAPGEIATPMTGQEDVDPRGVDRPGVPLGRPGDAREIAAAVAFLASPQASYVTGHSLVVDGGMLQMGPMAGSHLTAGDWRRV</sequence>
<evidence type="ECO:0000256" key="1">
    <source>
        <dbReference type="ARBA" id="ARBA00006484"/>
    </source>
</evidence>
<dbReference type="InterPro" id="IPR036291">
    <property type="entry name" value="NAD(P)-bd_dom_sf"/>
</dbReference>
<comment type="caution">
    <text evidence="3">The sequence shown here is derived from an EMBL/GenBank/DDBJ whole genome shotgun (WGS) entry which is preliminary data.</text>
</comment>